<protein>
    <submittedName>
        <fullName evidence="8">EamA-like transporter family protein</fullName>
    </submittedName>
</protein>
<dbReference type="STRING" id="180197.SAMN02982919_01865"/>
<comment type="similarity">
    <text evidence="2">Belongs to the EamA transporter family.</text>
</comment>
<feature type="transmembrane region" description="Helical" evidence="6">
    <location>
        <begin position="41"/>
        <end position="60"/>
    </location>
</feature>
<feature type="transmembrane region" description="Helical" evidence="6">
    <location>
        <begin position="271"/>
        <end position="289"/>
    </location>
</feature>
<dbReference type="InterPro" id="IPR050638">
    <property type="entry name" value="AA-Vitamin_Transporters"/>
</dbReference>
<evidence type="ECO:0000313" key="9">
    <source>
        <dbReference type="Proteomes" id="UP000199766"/>
    </source>
</evidence>
<keyword evidence="5 6" id="KW-0472">Membrane</keyword>
<feature type="domain" description="EamA" evidence="7">
    <location>
        <begin position="173"/>
        <end position="310"/>
    </location>
</feature>
<gene>
    <name evidence="8" type="ORF">SAMN02982919_01865</name>
</gene>
<feature type="transmembrane region" description="Helical" evidence="6">
    <location>
        <begin position="203"/>
        <end position="227"/>
    </location>
</feature>
<feature type="transmembrane region" description="Helical" evidence="6">
    <location>
        <begin position="295"/>
        <end position="318"/>
    </location>
</feature>
<evidence type="ECO:0000256" key="3">
    <source>
        <dbReference type="ARBA" id="ARBA00022692"/>
    </source>
</evidence>
<keyword evidence="9" id="KW-1185">Reference proteome</keyword>
<keyword evidence="4 6" id="KW-1133">Transmembrane helix</keyword>
<evidence type="ECO:0000256" key="5">
    <source>
        <dbReference type="ARBA" id="ARBA00023136"/>
    </source>
</evidence>
<feature type="transmembrane region" description="Helical" evidence="6">
    <location>
        <begin position="147"/>
        <end position="166"/>
    </location>
</feature>
<keyword evidence="3 6" id="KW-0812">Transmembrane</keyword>
<evidence type="ECO:0000256" key="6">
    <source>
        <dbReference type="SAM" id="Phobius"/>
    </source>
</evidence>
<dbReference type="GO" id="GO:0016020">
    <property type="term" value="C:membrane"/>
    <property type="evidence" value="ECO:0007669"/>
    <property type="project" value="UniProtKB-SubCell"/>
</dbReference>
<feature type="domain" description="EamA" evidence="7">
    <location>
        <begin position="9"/>
        <end position="157"/>
    </location>
</feature>
<dbReference type="Pfam" id="PF00892">
    <property type="entry name" value="EamA"/>
    <property type="match status" value="2"/>
</dbReference>
<dbReference type="EMBL" id="FOGD01000005">
    <property type="protein sequence ID" value="SER18330.1"/>
    <property type="molecule type" value="Genomic_DNA"/>
</dbReference>
<dbReference type="Proteomes" id="UP000199766">
    <property type="component" value="Unassembled WGS sequence"/>
</dbReference>
<reference evidence="8 9" key="1">
    <citation type="submission" date="2016-10" db="EMBL/GenBank/DDBJ databases">
        <authorList>
            <person name="de Groot N.N."/>
        </authorList>
    </citation>
    <scope>NUCLEOTIDE SEQUENCE [LARGE SCALE GENOMIC DNA]</scope>
    <source>
        <strain evidence="8 9">ATCC 35958</strain>
    </source>
</reference>
<organism evidence="8 9">
    <name type="scientific">Giesbergeria anulus</name>
    <dbReference type="NCBI Taxonomy" id="180197"/>
    <lineage>
        <taxon>Bacteria</taxon>
        <taxon>Pseudomonadati</taxon>
        <taxon>Pseudomonadota</taxon>
        <taxon>Betaproteobacteria</taxon>
        <taxon>Burkholderiales</taxon>
        <taxon>Comamonadaceae</taxon>
        <taxon>Giesbergeria</taxon>
    </lineage>
</organism>
<proteinExistence type="inferred from homology"/>
<dbReference type="AlphaFoldDB" id="A0A1H9M3P9"/>
<comment type="subcellular location">
    <subcellularLocation>
        <location evidence="1">Membrane</location>
        <topology evidence="1">Multi-pass membrane protein</topology>
    </subcellularLocation>
</comment>
<accession>A0A1H9M3P9</accession>
<dbReference type="InterPro" id="IPR037185">
    <property type="entry name" value="EmrE-like"/>
</dbReference>
<evidence type="ECO:0000313" key="8">
    <source>
        <dbReference type="EMBL" id="SER18330.1"/>
    </source>
</evidence>
<dbReference type="SUPFAM" id="SSF103481">
    <property type="entry name" value="Multidrug resistance efflux transporter EmrE"/>
    <property type="match status" value="2"/>
</dbReference>
<evidence type="ECO:0000256" key="2">
    <source>
        <dbReference type="ARBA" id="ARBA00007362"/>
    </source>
</evidence>
<feature type="transmembrane region" description="Helical" evidence="6">
    <location>
        <begin position="117"/>
        <end position="135"/>
    </location>
</feature>
<evidence type="ECO:0000256" key="1">
    <source>
        <dbReference type="ARBA" id="ARBA00004141"/>
    </source>
</evidence>
<evidence type="ECO:0000259" key="7">
    <source>
        <dbReference type="Pfam" id="PF00892"/>
    </source>
</evidence>
<feature type="transmembrane region" description="Helical" evidence="6">
    <location>
        <begin position="91"/>
        <end position="111"/>
    </location>
</feature>
<feature type="transmembrane region" description="Helical" evidence="6">
    <location>
        <begin position="172"/>
        <end position="191"/>
    </location>
</feature>
<feature type="transmembrane region" description="Helical" evidence="6">
    <location>
        <begin position="239"/>
        <end position="259"/>
    </location>
</feature>
<dbReference type="OrthoDB" id="4167046at2"/>
<name>A0A1H9M3P9_9BURK</name>
<dbReference type="PANTHER" id="PTHR32322">
    <property type="entry name" value="INNER MEMBRANE TRANSPORTER"/>
    <property type="match status" value="1"/>
</dbReference>
<dbReference type="InterPro" id="IPR000620">
    <property type="entry name" value="EamA_dom"/>
</dbReference>
<dbReference type="RefSeq" id="WP_091456383.1">
    <property type="nucleotide sequence ID" value="NZ_FOGD01000005.1"/>
</dbReference>
<sequence>MRFSPRSVGLLAAFVTVAIWTAFILIARASSQRSLAPLDIAWLRVLGASTVLMPWGWWLVRRRGRNPTLRAAMPSSLLGFSPLPLHLTVQLGMFGGVIYCLLVYSGFFYAPATHASVLLPGSLPLWTTLLAAILLREHITPMRATGLALIVVGDLLVGGSSLLAAFNGGDVWRGDMLFMAASMCWACYSVLARRCGADAVQATIAITAFALITYVPIYALLVGLGLLSSQLVQAPWSEIAFQMLFQGVGSVAISGITFTHMVQHFGPVRSTMITALVPGLSAIGAVLLLEEPLHWNLVAGLLLVTVGIFFGVLGVRAVRNNAAP</sequence>
<dbReference type="PANTHER" id="PTHR32322:SF2">
    <property type="entry name" value="EAMA DOMAIN-CONTAINING PROTEIN"/>
    <property type="match status" value="1"/>
</dbReference>
<evidence type="ECO:0000256" key="4">
    <source>
        <dbReference type="ARBA" id="ARBA00022989"/>
    </source>
</evidence>